<name>A0AAW1WV96_RUBAR</name>
<dbReference type="Proteomes" id="UP001457282">
    <property type="component" value="Unassembled WGS sequence"/>
</dbReference>
<reference evidence="2 3" key="1">
    <citation type="journal article" date="2023" name="G3 (Bethesda)">
        <title>A chromosome-length genome assembly and annotation of blackberry (Rubus argutus, cv. 'Hillquist').</title>
        <authorList>
            <person name="Bruna T."/>
            <person name="Aryal R."/>
            <person name="Dudchenko O."/>
            <person name="Sargent D.J."/>
            <person name="Mead D."/>
            <person name="Buti M."/>
            <person name="Cavallini A."/>
            <person name="Hytonen T."/>
            <person name="Andres J."/>
            <person name="Pham M."/>
            <person name="Weisz D."/>
            <person name="Mascagni F."/>
            <person name="Usai G."/>
            <person name="Natali L."/>
            <person name="Bassil N."/>
            <person name="Fernandez G.E."/>
            <person name="Lomsadze A."/>
            <person name="Armour M."/>
            <person name="Olukolu B."/>
            <person name="Poorten T."/>
            <person name="Britton C."/>
            <person name="Davik J."/>
            <person name="Ashrafi H."/>
            <person name="Aiden E.L."/>
            <person name="Borodovsky M."/>
            <person name="Worthington M."/>
        </authorList>
    </citation>
    <scope>NUCLEOTIDE SEQUENCE [LARGE SCALE GENOMIC DNA]</scope>
    <source>
        <strain evidence="2">PI 553951</strain>
    </source>
</reference>
<evidence type="ECO:0000313" key="3">
    <source>
        <dbReference type="Proteomes" id="UP001457282"/>
    </source>
</evidence>
<gene>
    <name evidence="2" type="ORF">M0R45_025865</name>
</gene>
<comment type="caution">
    <text evidence="2">The sequence shown here is derived from an EMBL/GenBank/DDBJ whole genome shotgun (WGS) entry which is preliminary data.</text>
</comment>
<evidence type="ECO:0000313" key="2">
    <source>
        <dbReference type="EMBL" id="KAK9928745.1"/>
    </source>
</evidence>
<protein>
    <submittedName>
        <fullName evidence="2">Uncharacterized protein</fullName>
    </submittedName>
</protein>
<dbReference type="AlphaFoldDB" id="A0AAW1WV96"/>
<proteinExistence type="predicted"/>
<sequence length="128" mass="14534">MLQKHVVPLLKDTDPNLSRFNQKKQLCRTKDNETMGKRKRQNDEVGAQSMKMLKLRAALEEKLKQKGIFNSITPRTDIPHKLLKPLNGKLESYDDFDDDPVNVEGSNHGHASSLSARKVDQLVAANRN</sequence>
<feature type="region of interest" description="Disordered" evidence="1">
    <location>
        <begin position="93"/>
        <end position="128"/>
    </location>
</feature>
<evidence type="ECO:0000256" key="1">
    <source>
        <dbReference type="SAM" id="MobiDB-lite"/>
    </source>
</evidence>
<keyword evidence="3" id="KW-1185">Reference proteome</keyword>
<organism evidence="2 3">
    <name type="scientific">Rubus argutus</name>
    <name type="common">Southern blackberry</name>
    <dbReference type="NCBI Taxonomy" id="59490"/>
    <lineage>
        <taxon>Eukaryota</taxon>
        <taxon>Viridiplantae</taxon>
        <taxon>Streptophyta</taxon>
        <taxon>Embryophyta</taxon>
        <taxon>Tracheophyta</taxon>
        <taxon>Spermatophyta</taxon>
        <taxon>Magnoliopsida</taxon>
        <taxon>eudicotyledons</taxon>
        <taxon>Gunneridae</taxon>
        <taxon>Pentapetalae</taxon>
        <taxon>rosids</taxon>
        <taxon>fabids</taxon>
        <taxon>Rosales</taxon>
        <taxon>Rosaceae</taxon>
        <taxon>Rosoideae</taxon>
        <taxon>Rosoideae incertae sedis</taxon>
        <taxon>Rubus</taxon>
    </lineage>
</organism>
<accession>A0AAW1WV96</accession>
<feature type="region of interest" description="Disordered" evidence="1">
    <location>
        <begin position="21"/>
        <end position="46"/>
    </location>
</feature>
<dbReference type="EMBL" id="JBEDUW010000005">
    <property type="protein sequence ID" value="KAK9928745.1"/>
    <property type="molecule type" value="Genomic_DNA"/>
</dbReference>